<evidence type="ECO:0000313" key="8">
    <source>
        <dbReference type="EMBL" id="KIW12061.1"/>
    </source>
</evidence>
<feature type="active site" description="Proton acceptor" evidence="2">
    <location>
        <position position="599"/>
    </location>
</feature>
<keyword evidence="4" id="KW-0285">Flavoprotein</keyword>
<sequence length="634" mass="68799">MSSSRFFVLMLVLASLAFCLPYPSHRELSWNDTQGVFDYVVVGCGISGLVVATRLSEDPNVSVLCIEAGSLDKREAMVAIPAFIGEQPADFYAYNLLTIPQNQLDNHTRILPMGRGVGGGSLVNGMIWNRGNQEDFDLWASLGNQGWDWNSLLPYFMKSESYTPRAYANLTRQPVTFVPAVHGSSGPVQVSYPVFYWPQTDNWFGALNALDIPSCVDPNEGTSAGSYFLPSSIDPASQTRSDARRAYHDKAANRSNYHVLTDAQVVRILFRRGAIPRAIGVRTLDGRRFVARREVILAAGAIHTPKVLEHSGVGDGQLLSALNISVVADLPGVGSNLQDHALLRVKYPYQNTAFPNPQGLLTNSTFNSSSAHEYLTSRTGPWTAKPSTAIAFPSLSQITNTTYALGLILSATQDSLGYYPLSHTSGHDSTSIPVVKAGYQAQFPLLLQNLMSASTPAYEVLNDNSGGLDIALMRPLSRGTTHIISPDETVDPAVDPNWLSHPLDFEIMVAAMRFNQRILDTDAIRALEPSYTQVSPNATRPELEAFIRQGINTEYHYSGTCAMMPRGLGGVVDADLSVYGTAGLRIVDTSVYPVVPGAHLQSVAYAVAERAADVIRGRTGMAGRSSAEAVPVRR</sequence>
<feature type="active site" description="Proton donor" evidence="2">
    <location>
        <position position="556"/>
    </location>
</feature>
<dbReference type="PROSITE" id="PS00623">
    <property type="entry name" value="GMC_OXRED_1"/>
    <property type="match status" value="1"/>
</dbReference>
<dbReference type="InterPro" id="IPR012132">
    <property type="entry name" value="GMC_OxRdtase"/>
</dbReference>
<keyword evidence="9" id="KW-1185">Reference proteome</keyword>
<dbReference type="EMBL" id="KN847498">
    <property type="protein sequence ID" value="KIW12061.1"/>
    <property type="molecule type" value="Genomic_DNA"/>
</dbReference>
<dbReference type="Gene3D" id="3.50.50.60">
    <property type="entry name" value="FAD/NAD(P)-binding domain"/>
    <property type="match status" value="1"/>
</dbReference>
<dbReference type="HOGENOM" id="CLU_002865_6_1_1"/>
<dbReference type="PANTHER" id="PTHR11552:SF115">
    <property type="entry name" value="DEHYDROGENASE XPTC-RELATED"/>
    <property type="match status" value="1"/>
</dbReference>
<dbReference type="RefSeq" id="XP_016232277.1">
    <property type="nucleotide sequence ID" value="XM_016383654.1"/>
</dbReference>
<evidence type="ECO:0000259" key="6">
    <source>
        <dbReference type="PROSITE" id="PS00623"/>
    </source>
</evidence>
<dbReference type="InterPro" id="IPR000172">
    <property type="entry name" value="GMC_OxRdtase_N"/>
</dbReference>
<dbReference type="PIRSF" id="PIRSF000137">
    <property type="entry name" value="Alcohol_oxidase"/>
    <property type="match status" value="1"/>
</dbReference>
<dbReference type="AlphaFoldDB" id="A0A0D1YAX9"/>
<feature type="chain" id="PRO_5002246792" description="Glucose-methanol-choline oxidoreductase N-terminal domain-containing protein" evidence="5">
    <location>
        <begin position="20"/>
        <end position="634"/>
    </location>
</feature>
<dbReference type="Gene3D" id="3.30.560.10">
    <property type="entry name" value="Glucose Oxidase, domain 3"/>
    <property type="match status" value="1"/>
</dbReference>
<feature type="signal peptide" evidence="5">
    <location>
        <begin position="1"/>
        <end position="19"/>
    </location>
</feature>
<evidence type="ECO:0000313" key="9">
    <source>
        <dbReference type="Proteomes" id="UP000053328"/>
    </source>
</evidence>
<keyword evidence="5" id="KW-0732">Signal</keyword>
<dbReference type="PANTHER" id="PTHR11552">
    <property type="entry name" value="GLUCOSE-METHANOL-CHOLINE GMC OXIDOREDUCTASE"/>
    <property type="match status" value="1"/>
</dbReference>
<dbReference type="GO" id="GO:0016614">
    <property type="term" value="F:oxidoreductase activity, acting on CH-OH group of donors"/>
    <property type="evidence" value="ECO:0007669"/>
    <property type="project" value="InterPro"/>
</dbReference>
<evidence type="ECO:0000256" key="5">
    <source>
        <dbReference type="SAM" id="SignalP"/>
    </source>
</evidence>
<comment type="cofactor">
    <cofactor evidence="3">
        <name>FAD</name>
        <dbReference type="ChEBI" id="CHEBI:57692"/>
    </cofactor>
</comment>
<dbReference type="SUPFAM" id="SSF54373">
    <property type="entry name" value="FAD-linked reductases, C-terminal domain"/>
    <property type="match status" value="1"/>
</dbReference>
<reference evidence="8 9" key="1">
    <citation type="submission" date="2015-01" db="EMBL/GenBank/DDBJ databases">
        <title>The Genome Sequence of Exophiala spinifera CBS89968.</title>
        <authorList>
            <consortium name="The Broad Institute Genomics Platform"/>
            <person name="Cuomo C."/>
            <person name="de Hoog S."/>
            <person name="Gorbushina A."/>
            <person name="Stielow B."/>
            <person name="Teixiera M."/>
            <person name="Abouelleil A."/>
            <person name="Chapman S.B."/>
            <person name="Priest M."/>
            <person name="Young S.K."/>
            <person name="Wortman J."/>
            <person name="Nusbaum C."/>
            <person name="Birren B."/>
        </authorList>
    </citation>
    <scope>NUCLEOTIDE SEQUENCE [LARGE SCALE GENOMIC DNA]</scope>
    <source>
        <strain evidence="8 9">CBS 89968</strain>
    </source>
</reference>
<feature type="domain" description="Glucose-methanol-choline oxidoreductase N-terminal" evidence="6">
    <location>
        <begin position="114"/>
        <end position="137"/>
    </location>
</feature>
<dbReference type="STRING" id="91928.A0A0D1YAX9"/>
<feature type="domain" description="Glucose-methanol-choline oxidoreductase N-terminal" evidence="7">
    <location>
        <begin position="300"/>
        <end position="314"/>
    </location>
</feature>
<dbReference type="InterPro" id="IPR007867">
    <property type="entry name" value="GMC_OxRtase_C"/>
</dbReference>
<accession>A0A0D1YAX9</accession>
<gene>
    <name evidence="8" type="ORF">PV08_09335</name>
</gene>
<feature type="binding site" evidence="3">
    <location>
        <position position="265"/>
    </location>
    <ligand>
        <name>FAD</name>
        <dbReference type="ChEBI" id="CHEBI:57692"/>
    </ligand>
</feature>
<dbReference type="GO" id="GO:0050660">
    <property type="term" value="F:flavin adenine dinucleotide binding"/>
    <property type="evidence" value="ECO:0007669"/>
    <property type="project" value="InterPro"/>
</dbReference>
<evidence type="ECO:0000256" key="3">
    <source>
        <dbReference type="PIRSR" id="PIRSR000137-2"/>
    </source>
</evidence>
<dbReference type="GeneID" id="27336418"/>
<comment type="similarity">
    <text evidence="1 4">Belongs to the GMC oxidoreductase family.</text>
</comment>
<dbReference type="Pfam" id="PF00732">
    <property type="entry name" value="GMC_oxred_N"/>
    <property type="match status" value="1"/>
</dbReference>
<dbReference type="InterPro" id="IPR036188">
    <property type="entry name" value="FAD/NAD-bd_sf"/>
</dbReference>
<name>A0A0D1YAX9_9EURO</name>
<evidence type="ECO:0000256" key="4">
    <source>
        <dbReference type="RuleBase" id="RU003968"/>
    </source>
</evidence>
<dbReference type="SUPFAM" id="SSF51905">
    <property type="entry name" value="FAD/NAD(P)-binding domain"/>
    <property type="match status" value="1"/>
</dbReference>
<dbReference type="VEuPathDB" id="FungiDB:PV08_09335"/>
<dbReference type="Pfam" id="PF05199">
    <property type="entry name" value="GMC_oxred_C"/>
    <property type="match status" value="1"/>
</dbReference>
<evidence type="ECO:0000256" key="2">
    <source>
        <dbReference type="PIRSR" id="PIRSR000137-1"/>
    </source>
</evidence>
<dbReference type="Proteomes" id="UP000053328">
    <property type="component" value="Unassembled WGS sequence"/>
</dbReference>
<dbReference type="OrthoDB" id="269227at2759"/>
<proteinExistence type="inferred from homology"/>
<evidence type="ECO:0000256" key="1">
    <source>
        <dbReference type="ARBA" id="ARBA00010790"/>
    </source>
</evidence>
<evidence type="ECO:0000259" key="7">
    <source>
        <dbReference type="PROSITE" id="PS00624"/>
    </source>
</evidence>
<protein>
    <recommendedName>
        <fullName evidence="6 7">Glucose-methanol-choline oxidoreductase N-terminal domain-containing protein</fullName>
    </recommendedName>
</protein>
<organism evidence="8 9">
    <name type="scientific">Exophiala spinifera</name>
    <dbReference type="NCBI Taxonomy" id="91928"/>
    <lineage>
        <taxon>Eukaryota</taxon>
        <taxon>Fungi</taxon>
        <taxon>Dikarya</taxon>
        <taxon>Ascomycota</taxon>
        <taxon>Pezizomycotina</taxon>
        <taxon>Eurotiomycetes</taxon>
        <taxon>Chaetothyriomycetidae</taxon>
        <taxon>Chaetothyriales</taxon>
        <taxon>Herpotrichiellaceae</taxon>
        <taxon>Exophiala</taxon>
    </lineage>
</organism>
<keyword evidence="3 4" id="KW-0274">FAD</keyword>
<dbReference type="PROSITE" id="PS00624">
    <property type="entry name" value="GMC_OXRED_2"/>
    <property type="match status" value="1"/>
</dbReference>
<dbReference type="GO" id="GO:0044550">
    <property type="term" value="P:secondary metabolite biosynthetic process"/>
    <property type="evidence" value="ECO:0007669"/>
    <property type="project" value="TreeGrafter"/>
</dbReference>